<gene>
    <name evidence="2" type="ORF">H9626_05855</name>
</gene>
<dbReference type="InterPro" id="IPR021958">
    <property type="entry name" value="DUF3575"/>
</dbReference>
<dbReference type="Proteomes" id="UP000616346">
    <property type="component" value="Unassembled WGS sequence"/>
</dbReference>
<dbReference type="Gene3D" id="2.40.128.130">
    <property type="entry name" value="Autotransporter beta-domain"/>
    <property type="match status" value="1"/>
</dbReference>
<feature type="chain" id="PRO_5045362324" evidence="1">
    <location>
        <begin position="20"/>
        <end position="186"/>
    </location>
</feature>
<dbReference type="RefSeq" id="WP_178255640.1">
    <property type="nucleotide sequence ID" value="NZ_JACSPQ010000002.1"/>
</dbReference>
<evidence type="ECO:0000256" key="1">
    <source>
        <dbReference type="SAM" id="SignalP"/>
    </source>
</evidence>
<name>A0ABR8VAE7_9BACT</name>
<evidence type="ECO:0000313" key="2">
    <source>
        <dbReference type="EMBL" id="MBD8001744.1"/>
    </source>
</evidence>
<dbReference type="SUPFAM" id="SSF103515">
    <property type="entry name" value="Autotransporter"/>
    <property type="match status" value="1"/>
</dbReference>
<comment type="caution">
    <text evidence="2">The sequence shown here is derived from an EMBL/GenBank/DDBJ whole genome shotgun (WGS) entry which is preliminary data.</text>
</comment>
<feature type="signal peptide" evidence="1">
    <location>
        <begin position="1"/>
        <end position="19"/>
    </location>
</feature>
<accession>A0ABR8VAE7</accession>
<keyword evidence="1" id="KW-0732">Signal</keyword>
<dbReference type="Pfam" id="PF12099">
    <property type="entry name" value="DUF3575"/>
    <property type="match status" value="1"/>
</dbReference>
<protein>
    <submittedName>
        <fullName evidence="2">DUF3575 domain-containing protein</fullName>
    </submittedName>
</protein>
<proteinExistence type="predicted"/>
<keyword evidence="3" id="KW-1185">Reference proteome</keyword>
<sequence length="186" mass="21276">MRKVFVWIMFLFVTLTASAQKVAVKTNLLYDVTTTLNLGAEFRLAPKWTLDVSGNYNPFHFKNDKKMKHWLVQPEARYWLCEAFNGHFFALHALGGQFNVAGMDLGIFPSFKNNRYQGWMVGAGIGYGYQFVLGKHWNLGLEIGAGWIHADYDKYECPHCGEWKGSDKKDYFGVTKAAVSLIYIIK</sequence>
<organism evidence="2 3">
    <name type="scientific">Phocaeicola faecium</name>
    <dbReference type="NCBI Taxonomy" id="2762213"/>
    <lineage>
        <taxon>Bacteria</taxon>
        <taxon>Pseudomonadati</taxon>
        <taxon>Bacteroidota</taxon>
        <taxon>Bacteroidia</taxon>
        <taxon>Bacteroidales</taxon>
        <taxon>Bacteroidaceae</taxon>
        <taxon>Phocaeicola</taxon>
    </lineage>
</organism>
<evidence type="ECO:0000313" key="3">
    <source>
        <dbReference type="Proteomes" id="UP000616346"/>
    </source>
</evidence>
<dbReference type="InterPro" id="IPR036709">
    <property type="entry name" value="Autotransporte_beta_dom_sf"/>
</dbReference>
<dbReference type="EMBL" id="JACSPQ010000002">
    <property type="protein sequence ID" value="MBD8001744.1"/>
    <property type="molecule type" value="Genomic_DNA"/>
</dbReference>
<reference evidence="2 3" key="1">
    <citation type="submission" date="2020-08" db="EMBL/GenBank/DDBJ databases">
        <title>A Genomic Blueprint of the Chicken Gut Microbiome.</title>
        <authorList>
            <person name="Gilroy R."/>
            <person name="Ravi A."/>
            <person name="Getino M."/>
            <person name="Pursley I."/>
            <person name="Horton D.L."/>
            <person name="Alikhan N.-F."/>
            <person name="Baker D."/>
            <person name="Gharbi K."/>
            <person name="Hall N."/>
            <person name="Watson M."/>
            <person name="Adriaenssens E.M."/>
            <person name="Foster-Nyarko E."/>
            <person name="Jarju S."/>
            <person name="Secka A."/>
            <person name="Antonio M."/>
            <person name="Oren A."/>
            <person name="Chaudhuri R."/>
            <person name="La Ragione R.M."/>
            <person name="Hildebrand F."/>
            <person name="Pallen M.J."/>
        </authorList>
    </citation>
    <scope>NUCLEOTIDE SEQUENCE [LARGE SCALE GENOMIC DNA]</scope>
    <source>
        <strain evidence="2 3">Sa1YUN3</strain>
    </source>
</reference>